<dbReference type="PROSITE" id="PS00409">
    <property type="entry name" value="PROKAR_NTER_METHYL"/>
    <property type="match status" value="1"/>
</dbReference>
<dbReference type="AlphaFoldDB" id="A0A1F7RQ35"/>
<reference evidence="3 4" key="1">
    <citation type="journal article" date="2016" name="Nat. Commun.">
        <title>Thousands of microbial genomes shed light on interconnected biogeochemical processes in an aquifer system.</title>
        <authorList>
            <person name="Anantharaman K."/>
            <person name="Brown C.T."/>
            <person name="Hug L.A."/>
            <person name="Sharon I."/>
            <person name="Castelle C.J."/>
            <person name="Probst A.J."/>
            <person name="Thomas B.C."/>
            <person name="Singh A."/>
            <person name="Wilkins M.J."/>
            <person name="Karaoz U."/>
            <person name="Brodie E.L."/>
            <person name="Williams K.H."/>
            <person name="Hubbard S.S."/>
            <person name="Banfield J.F."/>
        </authorList>
    </citation>
    <scope>NUCLEOTIDE SEQUENCE [LARGE SCALE GENOMIC DNA]</scope>
</reference>
<dbReference type="InterPro" id="IPR000983">
    <property type="entry name" value="Bac_GSPG_pilin"/>
</dbReference>
<comment type="caution">
    <text evidence="3">The sequence shown here is derived from an EMBL/GenBank/DDBJ whole genome shotgun (WGS) entry which is preliminary data.</text>
</comment>
<dbReference type="InterPro" id="IPR012902">
    <property type="entry name" value="N_methyl_site"/>
</dbReference>
<gene>
    <name evidence="3" type="ORF">A2042_05025</name>
</gene>
<evidence type="ECO:0000256" key="1">
    <source>
        <dbReference type="ARBA" id="ARBA00022481"/>
    </source>
</evidence>
<feature type="transmembrane region" description="Helical" evidence="2">
    <location>
        <begin position="12"/>
        <end position="31"/>
    </location>
</feature>
<dbReference type="PANTHER" id="PTHR30093">
    <property type="entry name" value="GENERAL SECRETION PATHWAY PROTEIN G"/>
    <property type="match status" value="1"/>
</dbReference>
<dbReference type="Proteomes" id="UP000178526">
    <property type="component" value="Unassembled WGS sequence"/>
</dbReference>
<evidence type="ECO:0000313" key="3">
    <source>
        <dbReference type="EMBL" id="OGL43258.1"/>
    </source>
</evidence>
<dbReference type="PANTHER" id="PTHR30093:SF47">
    <property type="entry name" value="TYPE IV PILUS NON-CORE MINOR PILIN PILE"/>
    <property type="match status" value="1"/>
</dbReference>
<dbReference type="PRINTS" id="PR00813">
    <property type="entry name" value="BCTERIALGSPG"/>
</dbReference>
<keyword evidence="2" id="KW-0472">Membrane</keyword>
<keyword evidence="2" id="KW-1133">Transmembrane helix</keyword>
<dbReference type="Gene3D" id="3.30.700.10">
    <property type="entry name" value="Glycoprotein, Type 4 Pilin"/>
    <property type="match status" value="1"/>
</dbReference>
<evidence type="ECO:0000313" key="4">
    <source>
        <dbReference type="Proteomes" id="UP000178526"/>
    </source>
</evidence>
<keyword evidence="1" id="KW-0488">Methylation</keyword>
<dbReference type="SUPFAM" id="SSF54523">
    <property type="entry name" value="Pili subunits"/>
    <property type="match status" value="1"/>
</dbReference>
<proteinExistence type="predicted"/>
<dbReference type="GO" id="GO:0015627">
    <property type="term" value="C:type II protein secretion system complex"/>
    <property type="evidence" value="ECO:0007669"/>
    <property type="project" value="InterPro"/>
</dbReference>
<accession>A0A1F7RQ35</accession>
<dbReference type="GO" id="GO:0015628">
    <property type="term" value="P:protein secretion by the type II secretion system"/>
    <property type="evidence" value="ECO:0007669"/>
    <property type="project" value="InterPro"/>
</dbReference>
<evidence type="ECO:0008006" key="5">
    <source>
        <dbReference type="Google" id="ProtNLM"/>
    </source>
</evidence>
<dbReference type="NCBIfam" id="TIGR02532">
    <property type="entry name" value="IV_pilin_GFxxxE"/>
    <property type="match status" value="1"/>
</dbReference>
<sequence length="178" mass="19075">MKKLLNEKKGFTLIELLLVVIVLGILAALAIPQFTDASKDTKEASLKQDLSMMRDAIERYYHQHGNNYPGAVDETDGVGAPANATAAATAFTKQLTQYSNKDGKISATLDKVNYPYGPYLKTGLPVNPLPASGNPVSTVTADITATTTITSDASPTTGWKFATLTGQLITNNSSYETW</sequence>
<dbReference type="Pfam" id="PF07963">
    <property type="entry name" value="N_methyl"/>
    <property type="match status" value="1"/>
</dbReference>
<dbReference type="InterPro" id="IPR045584">
    <property type="entry name" value="Pilin-like"/>
</dbReference>
<keyword evidence="2" id="KW-0812">Transmembrane</keyword>
<dbReference type="EMBL" id="MGDB01000008">
    <property type="protein sequence ID" value="OGL43258.1"/>
    <property type="molecule type" value="Genomic_DNA"/>
</dbReference>
<evidence type="ECO:0000256" key="2">
    <source>
        <dbReference type="SAM" id="Phobius"/>
    </source>
</evidence>
<protein>
    <recommendedName>
        <fullName evidence="5">Type II secretion system protein GspG C-terminal domain-containing protein</fullName>
    </recommendedName>
</protein>
<name>A0A1F7RQ35_9BACT</name>
<organism evidence="3 4">
    <name type="scientific">Candidatus Schekmanbacteria bacterium GWA2_38_11</name>
    <dbReference type="NCBI Taxonomy" id="1817876"/>
    <lineage>
        <taxon>Bacteria</taxon>
        <taxon>Candidatus Schekmaniibacteriota</taxon>
    </lineage>
</organism>